<dbReference type="Pfam" id="PF02687">
    <property type="entry name" value="FtsX"/>
    <property type="match status" value="2"/>
</dbReference>
<name>A0A074JAU6_STRSL</name>
<reference evidence="8 9" key="1">
    <citation type="submission" date="2014-04" db="EMBL/GenBank/DDBJ databases">
        <title>Variable characteristics of bacteriocin-producing Streptococcus salivarius strains isolated from Malaysian subjects.</title>
        <authorList>
            <person name="Philip K."/>
            <person name="Barbour A."/>
        </authorList>
    </citation>
    <scope>NUCLEOTIDE SEQUENCE [LARGE SCALE GENOMIC DNA]</scope>
    <source>
        <strain evidence="8 9">NU10</strain>
    </source>
</reference>
<evidence type="ECO:0000256" key="3">
    <source>
        <dbReference type="ARBA" id="ARBA00022692"/>
    </source>
</evidence>
<feature type="transmembrane region" description="Helical" evidence="6">
    <location>
        <begin position="20"/>
        <end position="39"/>
    </location>
</feature>
<dbReference type="AlphaFoldDB" id="A0A074JAU6"/>
<proteinExistence type="inferred from homology"/>
<sequence length="635" mass="72026">MIWSITKSNIKKNFSLYRIYLLATIGLLSIFIAFLNFISDKIIAEKIRNSGQALVIANGSLIFLTVFLVIFLIYFNNFFVKKRSQELGVLAILGFSKRELTKLLTLENLVILVLSYLVSLLLGPTLYFLAVLVITHLLELTMEVQWFITVNEIIESLGILVVVFLINFITNGLIISKQSLIEFVNFSRKAEKNIRIRKVKAIIAITALLLSYILCLATVFSSTRNILLSIGMVPISLLIIILIVFGTIFTIRYGLTFVISLLKENKKRLYRPLSNIIYPKFNYRIATKNKLLTVLGGLLTLTVSVTGIMVMLYAYSLNGIERLTPSAIEYNVKSENGQVNVTNILENNQVSLVDVDLLRLNTTPEVTITESGQTIPYFDIINYSDYKELMKAQGRTNSIEGSESLPLLINYYPTEISLGKTFKLENAYDVTVKQVSTNNVFSFSTSVTTLVVSDKLYTELSSRFPEKEMTIRTFNGNSIRSSETFYNQFSTVPDVISSYSREYTVKTANIATYIFITFLSILFIICTGSILYFTSLIEIMENKEEYSYLSKLGYSKKLINRILSYETGILFLIPVLIGIVNGSMLLIFYKYLFMDTLVAGNIIMLSLLLCLFFFLIIYGTFYLLTLRSVKSIINN</sequence>
<comment type="similarity">
    <text evidence="6">Belongs to the ABC-4 integral membrane protein family.</text>
</comment>
<keyword evidence="3 6" id="KW-0812">Transmembrane</keyword>
<dbReference type="PIRSF" id="PIRSF018968">
    <property type="entry name" value="ABC_permease_BceB"/>
    <property type="match status" value="1"/>
</dbReference>
<feature type="transmembrane region" description="Helical" evidence="6">
    <location>
        <begin position="291"/>
        <end position="315"/>
    </location>
</feature>
<dbReference type="EMBL" id="JJMT01000009">
    <property type="protein sequence ID" value="KEO45839.1"/>
    <property type="molecule type" value="Genomic_DNA"/>
</dbReference>
<feature type="domain" description="ABC3 transporter permease C-terminal" evidence="7">
    <location>
        <begin position="61"/>
        <end position="178"/>
    </location>
</feature>
<feature type="transmembrane region" description="Helical" evidence="6">
    <location>
        <begin position="157"/>
        <end position="180"/>
    </location>
</feature>
<dbReference type="GO" id="GO:0005886">
    <property type="term" value="C:plasma membrane"/>
    <property type="evidence" value="ECO:0007669"/>
    <property type="project" value="UniProtKB-SubCell"/>
</dbReference>
<feature type="transmembrane region" description="Helical" evidence="6">
    <location>
        <begin position="109"/>
        <end position="137"/>
    </location>
</feature>
<evidence type="ECO:0000256" key="2">
    <source>
        <dbReference type="ARBA" id="ARBA00022475"/>
    </source>
</evidence>
<evidence type="ECO:0000256" key="5">
    <source>
        <dbReference type="ARBA" id="ARBA00023136"/>
    </source>
</evidence>
<comment type="subcellular location">
    <subcellularLocation>
        <location evidence="1 6">Cell membrane</location>
        <topology evidence="1 6">Multi-pass membrane protein</topology>
    </subcellularLocation>
</comment>
<feature type="transmembrane region" description="Helical" evidence="6">
    <location>
        <begin position="569"/>
        <end position="592"/>
    </location>
</feature>
<dbReference type="PANTHER" id="PTHR46795:SF3">
    <property type="entry name" value="ABC TRANSPORTER PERMEASE"/>
    <property type="match status" value="1"/>
</dbReference>
<feature type="transmembrane region" description="Helical" evidence="6">
    <location>
        <begin position="235"/>
        <end position="262"/>
    </location>
</feature>
<evidence type="ECO:0000313" key="9">
    <source>
        <dbReference type="Proteomes" id="UP000027855"/>
    </source>
</evidence>
<feature type="domain" description="ABC3 transporter permease C-terminal" evidence="7">
    <location>
        <begin position="518"/>
        <end position="628"/>
    </location>
</feature>
<protein>
    <submittedName>
        <fullName evidence="8">ABC transporter permease</fullName>
    </submittedName>
</protein>
<evidence type="ECO:0000256" key="1">
    <source>
        <dbReference type="ARBA" id="ARBA00004651"/>
    </source>
</evidence>
<evidence type="ECO:0000256" key="4">
    <source>
        <dbReference type="ARBA" id="ARBA00022989"/>
    </source>
</evidence>
<feature type="transmembrane region" description="Helical" evidence="6">
    <location>
        <begin position="598"/>
        <end position="624"/>
    </location>
</feature>
<comment type="caution">
    <text evidence="8">The sequence shown here is derived from an EMBL/GenBank/DDBJ whole genome shotgun (WGS) entry which is preliminary data.</text>
</comment>
<evidence type="ECO:0000256" key="6">
    <source>
        <dbReference type="PIRNR" id="PIRNR018968"/>
    </source>
</evidence>
<keyword evidence="6" id="KW-0813">Transport</keyword>
<gene>
    <name evidence="8" type="ORF">DL07_11010</name>
</gene>
<dbReference type="InterPro" id="IPR052536">
    <property type="entry name" value="ABC-4_Integral_Memb_Prot"/>
</dbReference>
<dbReference type="InterPro" id="IPR003838">
    <property type="entry name" value="ABC3_permease_C"/>
</dbReference>
<dbReference type="PANTHER" id="PTHR46795">
    <property type="entry name" value="ABC TRANSPORTER PERMEASE-RELATED-RELATED"/>
    <property type="match status" value="1"/>
</dbReference>
<dbReference type="Proteomes" id="UP000027855">
    <property type="component" value="Unassembled WGS sequence"/>
</dbReference>
<evidence type="ECO:0000313" key="8">
    <source>
        <dbReference type="EMBL" id="KEO45839.1"/>
    </source>
</evidence>
<dbReference type="GO" id="GO:0055085">
    <property type="term" value="P:transmembrane transport"/>
    <property type="evidence" value="ECO:0007669"/>
    <property type="project" value="UniProtKB-UniRule"/>
</dbReference>
<evidence type="ECO:0000259" key="7">
    <source>
        <dbReference type="Pfam" id="PF02687"/>
    </source>
</evidence>
<keyword evidence="4 6" id="KW-1133">Transmembrane helix</keyword>
<feature type="transmembrane region" description="Helical" evidence="6">
    <location>
        <begin position="201"/>
        <end position="223"/>
    </location>
</feature>
<organism evidence="8 9">
    <name type="scientific">Streptococcus salivarius</name>
    <dbReference type="NCBI Taxonomy" id="1304"/>
    <lineage>
        <taxon>Bacteria</taxon>
        <taxon>Bacillati</taxon>
        <taxon>Bacillota</taxon>
        <taxon>Bacilli</taxon>
        <taxon>Lactobacillales</taxon>
        <taxon>Streptococcaceae</taxon>
        <taxon>Streptococcus</taxon>
    </lineage>
</organism>
<dbReference type="RefSeq" id="WP_037601339.1">
    <property type="nucleotide sequence ID" value="NZ_JJMS01000030.1"/>
</dbReference>
<feature type="transmembrane region" description="Helical" evidence="6">
    <location>
        <begin position="51"/>
        <end position="75"/>
    </location>
</feature>
<keyword evidence="5 6" id="KW-0472">Membrane</keyword>
<dbReference type="InterPro" id="IPR027022">
    <property type="entry name" value="ABC_permease_BceB-typ"/>
</dbReference>
<feature type="transmembrane region" description="Helical" evidence="6">
    <location>
        <begin position="510"/>
        <end position="533"/>
    </location>
</feature>
<accession>A0A074JAU6</accession>
<keyword evidence="2 6" id="KW-1003">Cell membrane</keyword>